<organism evidence="16 17">
    <name type="scientific">Dyella agri</name>
    <dbReference type="NCBI Taxonomy" id="1926869"/>
    <lineage>
        <taxon>Bacteria</taxon>
        <taxon>Pseudomonadati</taxon>
        <taxon>Pseudomonadota</taxon>
        <taxon>Gammaproteobacteria</taxon>
        <taxon>Lysobacterales</taxon>
        <taxon>Rhodanobacteraceae</taxon>
        <taxon>Dyella</taxon>
    </lineage>
</organism>
<dbReference type="SUPFAM" id="SSF56601">
    <property type="entry name" value="beta-lactamase/transpeptidase-like"/>
    <property type="match status" value="1"/>
</dbReference>
<feature type="signal peptide" evidence="14">
    <location>
        <begin position="1"/>
        <end position="23"/>
    </location>
</feature>
<evidence type="ECO:0000256" key="7">
    <source>
        <dbReference type="ARBA" id="ARBA00022729"/>
    </source>
</evidence>
<keyword evidence="17" id="KW-1185">Reference proteome</keyword>
<dbReference type="SMART" id="SM00936">
    <property type="entry name" value="PBP5_C"/>
    <property type="match status" value="1"/>
</dbReference>
<keyword evidence="7 14" id="KW-0732">Signal</keyword>
<evidence type="ECO:0000256" key="8">
    <source>
        <dbReference type="ARBA" id="ARBA00022801"/>
    </source>
</evidence>
<dbReference type="InterPro" id="IPR018044">
    <property type="entry name" value="Peptidase_S11"/>
</dbReference>
<keyword evidence="6" id="KW-0645">Protease</keyword>
<comment type="function">
    <text evidence="1">Removes C-terminal D-alanyl residues from sugar-peptide cell wall precursors.</text>
</comment>
<dbReference type="Gene3D" id="3.40.710.10">
    <property type="entry name" value="DD-peptidase/beta-lactamase superfamily"/>
    <property type="match status" value="1"/>
</dbReference>
<keyword evidence="11" id="KW-0961">Cell wall biogenesis/degradation</keyword>
<evidence type="ECO:0000256" key="9">
    <source>
        <dbReference type="ARBA" id="ARBA00022960"/>
    </source>
</evidence>
<dbReference type="PANTHER" id="PTHR21581:SF6">
    <property type="entry name" value="TRAFFICKING PROTEIN PARTICLE COMPLEX SUBUNIT 12"/>
    <property type="match status" value="1"/>
</dbReference>
<evidence type="ECO:0000256" key="1">
    <source>
        <dbReference type="ARBA" id="ARBA00003217"/>
    </source>
</evidence>
<evidence type="ECO:0000313" key="16">
    <source>
        <dbReference type="EMBL" id="MFK2932155.1"/>
    </source>
</evidence>
<keyword evidence="10" id="KW-0573">Peptidoglycan synthesis</keyword>
<comment type="catalytic activity">
    <reaction evidence="12">
        <text>Preferential cleavage: (Ac)2-L-Lys-D-Ala-|-D-Ala. Also transpeptidation of peptidyl-alanyl moieties that are N-acyl substituents of D-alanine.</text>
        <dbReference type="EC" id="3.4.16.4"/>
    </reaction>
</comment>
<comment type="similarity">
    <text evidence="3 13">Belongs to the peptidase S11 family.</text>
</comment>
<reference evidence="16 17" key="1">
    <citation type="submission" date="2020-10" db="EMBL/GenBank/DDBJ databases">
        <title>Phylogeny of dyella-like bacteria.</title>
        <authorList>
            <person name="Fu J."/>
        </authorList>
    </citation>
    <scope>NUCLEOTIDE SEQUENCE [LARGE SCALE GENOMIC DNA]</scope>
    <source>
        <strain evidence="16 17">DKC-1</strain>
    </source>
</reference>
<feature type="chain" id="PRO_5045223699" description="serine-type D-Ala-D-Ala carboxypeptidase" evidence="14">
    <location>
        <begin position="24"/>
        <end position="421"/>
    </location>
</feature>
<dbReference type="EC" id="3.4.16.4" evidence="4"/>
<evidence type="ECO:0000256" key="10">
    <source>
        <dbReference type="ARBA" id="ARBA00022984"/>
    </source>
</evidence>
<dbReference type="EMBL" id="JADIKL010000009">
    <property type="protein sequence ID" value="MFK2932155.1"/>
    <property type="molecule type" value="Genomic_DNA"/>
</dbReference>
<keyword evidence="9" id="KW-0133">Cell shape</keyword>
<dbReference type="PRINTS" id="PR00725">
    <property type="entry name" value="DADACBPTASE1"/>
</dbReference>
<protein>
    <recommendedName>
        <fullName evidence="4">serine-type D-Ala-D-Ala carboxypeptidase</fullName>
        <ecNumber evidence="4">3.4.16.4</ecNumber>
    </recommendedName>
</protein>
<evidence type="ECO:0000256" key="11">
    <source>
        <dbReference type="ARBA" id="ARBA00023316"/>
    </source>
</evidence>
<dbReference type="Pfam" id="PF00768">
    <property type="entry name" value="Peptidase_S11"/>
    <property type="match status" value="1"/>
</dbReference>
<dbReference type="InterPro" id="IPR015956">
    <property type="entry name" value="Peniciliin-bd_prot_C_sf"/>
</dbReference>
<evidence type="ECO:0000256" key="14">
    <source>
        <dbReference type="SAM" id="SignalP"/>
    </source>
</evidence>
<sequence length="421" mass="44965">MSFLRSILTPFAVAALVAGTAAAQTPPPPPHPAAVPRPTVPAMPVPPPPEVDGQSWVLMDYATGQILASKNPDERREPASLTKVMTDYVVSAEIANGRVHANDQVAISEHAWRSGGGGTDGSTSFLKLNSQVELDDLLKGMIIQSGNDAAIALAEHTAGSEDAFANLMNAYAKQLGMTNSHFSNASGYPVADHYSTARDIALMSRALIHDFPVDYAISKIKEFEWNGIKQQNRNALLWRDPAVDGIKTGHTAAAGFCLAASAQRGDERMIAVVMGASTDKGRADASLALLNYGFRFYETHKLYDASKPLATPKLWKGEANQLPIGVAENVLVTVKTGQYDKLKATMDIPATLIAPFKKGQQVGTLRVTLDGQPIQSVPLIALNDAPQGGFFSRLWDSILLWFHGNKKADDAAAPAVAADAK</sequence>
<comment type="caution">
    <text evidence="16">The sequence shown here is derived from an EMBL/GenBank/DDBJ whole genome shotgun (WGS) entry which is preliminary data.</text>
</comment>
<evidence type="ECO:0000313" key="17">
    <source>
        <dbReference type="Proteomes" id="UP001620397"/>
    </source>
</evidence>
<dbReference type="Gene3D" id="2.60.410.10">
    <property type="entry name" value="D-Ala-D-Ala carboxypeptidase, C-terminal domain"/>
    <property type="match status" value="1"/>
</dbReference>
<name>A0ABW8KJ40_9GAMM</name>
<keyword evidence="5 16" id="KW-0121">Carboxypeptidase</keyword>
<feature type="domain" description="Peptidase S11 D-Ala-D-Ala carboxypeptidase A C-terminal" evidence="15">
    <location>
        <begin position="297"/>
        <end position="387"/>
    </location>
</feature>
<keyword evidence="8" id="KW-0378">Hydrolase</keyword>
<evidence type="ECO:0000256" key="6">
    <source>
        <dbReference type="ARBA" id="ARBA00022670"/>
    </source>
</evidence>
<accession>A0ABW8KJ40</accession>
<evidence type="ECO:0000256" key="13">
    <source>
        <dbReference type="RuleBase" id="RU004016"/>
    </source>
</evidence>
<dbReference type="RefSeq" id="WP_404541451.1">
    <property type="nucleotide sequence ID" value="NZ_JADIKL010000009.1"/>
</dbReference>
<evidence type="ECO:0000256" key="2">
    <source>
        <dbReference type="ARBA" id="ARBA00004752"/>
    </source>
</evidence>
<evidence type="ECO:0000259" key="15">
    <source>
        <dbReference type="SMART" id="SM00936"/>
    </source>
</evidence>
<dbReference type="InterPro" id="IPR012338">
    <property type="entry name" value="Beta-lactam/transpept-like"/>
</dbReference>
<dbReference type="GO" id="GO:0004180">
    <property type="term" value="F:carboxypeptidase activity"/>
    <property type="evidence" value="ECO:0007669"/>
    <property type="project" value="UniProtKB-KW"/>
</dbReference>
<evidence type="ECO:0000256" key="5">
    <source>
        <dbReference type="ARBA" id="ARBA00022645"/>
    </source>
</evidence>
<evidence type="ECO:0000256" key="12">
    <source>
        <dbReference type="ARBA" id="ARBA00034000"/>
    </source>
</evidence>
<gene>
    <name evidence="16" type="ORF">ISP14_15325</name>
</gene>
<proteinExistence type="inferred from homology"/>
<dbReference type="InterPro" id="IPR012907">
    <property type="entry name" value="Peptidase_S11_C"/>
</dbReference>
<evidence type="ECO:0000256" key="4">
    <source>
        <dbReference type="ARBA" id="ARBA00012448"/>
    </source>
</evidence>
<comment type="pathway">
    <text evidence="2">Cell wall biogenesis; peptidoglycan biosynthesis.</text>
</comment>
<dbReference type="PANTHER" id="PTHR21581">
    <property type="entry name" value="D-ALANYL-D-ALANINE CARBOXYPEPTIDASE"/>
    <property type="match status" value="1"/>
</dbReference>
<dbReference type="InterPro" id="IPR001967">
    <property type="entry name" value="Peptidase_S11_N"/>
</dbReference>
<dbReference type="Pfam" id="PF07943">
    <property type="entry name" value="PBP5_C"/>
    <property type="match status" value="1"/>
</dbReference>
<dbReference type="Proteomes" id="UP001620397">
    <property type="component" value="Unassembled WGS sequence"/>
</dbReference>
<dbReference type="SUPFAM" id="SSF69189">
    <property type="entry name" value="Penicillin-binding protein associated domain"/>
    <property type="match status" value="1"/>
</dbReference>
<dbReference type="InterPro" id="IPR037167">
    <property type="entry name" value="Peptidase_S11_C_sf"/>
</dbReference>
<evidence type="ECO:0000256" key="3">
    <source>
        <dbReference type="ARBA" id="ARBA00007164"/>
    </source>
</evidence>